<sequence>SKDISFGCHIMDETIKAYSGGADPDAVENTVIIPNDAFFKAKKRN</sequence>
<gene>
    <name evidence="1" type="ORF">S06H3_61743</name>
</gene>
<dbReference type="EMBL" id="BARV01040550">
    <property type="protein sequence ID" value="GAI55099.1"/>
    <property type="molecule type" value="Genomic_DNA"/>
</dbReference>
<comment type="caution">
    <text evidence="1">The sequence shown here is derived from an EMBL/GenBank/DDBJ whole genome shotgun (WGS) entry which is preliminary data.</text>
</comment>
<dbReference type="AlphaFoldDB" id="X1RHQ1"/>
<proteinExistence type="predicted"/>
<organism evidence="1">
    <name type="scientific">marine sediment metagenome</name>
    <dbReference type="NCBI Taxonomy" id="412755"/>
    <lineage>
        <taxon>unclassified sequences</taxon>
        <taxon>metagenomes</taxon>
        <taxon>ecological metagenomes</taxon>
    </lineage>
</organism>
<reference evidence="1" key="1">
    <citation type="journal article" date="2014" name="Front. Microbiol.">
        <title>High frequency of phylogenetically diverse reductive dehalogenase-homologous genes in deep subseafloor sedimentary metagenomes.</title>
        <authorList>
            <person name="Kawai M."/>
            <person name="Futagami T."/>
            <person name="Toyoda A."/>
            <person name="Takaki Y."/>
            <person name="Nishi S."/>
            <person name="Hori S."/>
            <person name="Arai W."/>
            <person name="Tsubouchi T."/>
            <person name="Morono Y."/>
            <person name="Uchiyama I."/>
            <person name="Ito T."/>
            <person name="Fujiyama A."/>
            <person name="Inagaki F."/>
            <person name="Takami H."/>
        </authorList>
    </citation>
    <scope>NUCLEOTIDE SEQUENCE</scope>
    <source>
        <strain evidence="1">Expedition CK06-06</strain>
    </source>
</reference>
<name>X1RHQ1_9ZZZZ</name>
<evidence type="ECO:0000313" key="1">
    <source>
        <dbReference type="EMBL" id="GAI55099.1"/>
    </source>
</evidence>
<feature type="non-terminal residue" evidence="1">
    <location>
        <position position="1"/>
    </location>
</feature>
<protein>
    <submittedName>
        <fullName evidence="1">Uncharacterized protein</fullName>
    </submittedName>
</protein>
<accession>X1RHQ1</accession>